<keyword evidence="2" id="KW-1185">Reference proteome</keyword>
<reference evidence="1" key="1">
    <citation type="submission" date="2009-08" db="EMBL/GenBank/DDBJ databases">
        <authorList>
            <person name="Weinstock G."/>
            <person name="Sodergren E."/>
            <person name="Clifton S."/>
            <person name="Fulton L."/>
            <person name="Fulton B."/>
            <person name="Courtney L."/>
            <person name="Fronick C."/>
            <person name="Harrison M."/>
            <person name="Strong C."/>
            <person name="Farmer C."/>
            <person name="Delahaunty K."/>
            <person name="Markovic C."/>
            <person name="Hall O."/>
            <person name="Minx P."/>
            <person name="Tomlinson C."/>
            <person name="Mitreva M."/>
            <person name="Nelson J."/>
            <person name="Hou S."/>
            <person name="Wollam A."/>
            <person name="Pepin K.H."/>
            <person name="Johnson M."/>
            <person name="Bhonagiri V."/>
            <person name="Nash W.E."/>
            <person name="Warren W."/>
            <person name="Chinwalla A."/>
            <person name="Mardis E.R."/>
            <person name="Wilson R.K."/>
        </authorList>
    </citation>
    <scope>NUCLEOTIDE SEQUENCE [LARGE SCALE GENOMIC DNA]</scope>
    <source>
        <strain evidence="1">A2-165</strain>
    </source>
</reference>
<proteinExistence type="predicted"/>
<dbReference type="STRING" id="411483.FAEPRAA2165_00733"/>
<protein>
    <submittedName>
        <fullName evidence="1">Uncharacterized protein</fullName>
    </submittedName>
</protein>
<accession>C7H374</accession>
<organism evidence="1 2">
    <name type="scientific">Faecalibacterium duncaniae (strain DSM 17677 / JCM 31915 / A2-165)</name>
    <name type="common">Faecalibacterium prausnitzii</name>
    <dbReference type="NCBI Taxonomy" id="411483"/>
    <lineage>
        <taxon>Bacteria</taxon>
        <taxon>Bacillati</taxon>
        <taxon>Bacillota</taxon>
        <taxon>Clostridia</taxon>
        <taxon>Eubacteriales</taxon>
        <taxon>Oscillospiraceae</taxon>
        <taxon>Faecalibacterium</taxon>
    </lineage>
</organism>
<dbReference type="AlphaFoldDB" id="C7H374"/>
<dbReference type="HOGENOM" id="CLU_2824744_0_0_9"/>
<dbReference type="EMBL" id="ACOP02000014">
    <property type="protein sequence ID" value="EEU97639.1"/>
    <property type="molecule type" value="Genomic_DNA"/>
</dbReference>
<comment type="caution">
    <text evidence="1">The sequence shown here is derived from an EMBL/GenBank/DDBJ whole genome shotgun (WGS) entry which is preliminary data.</text>
</comment>
<gene>
    <name evidence="1" type="ORF">FAEPRAA2165_00733</name>
</gene>
<name>C7H374_FAED2</name>
<evidence type="ECO:0000313" key="1">
    <source>
        <dbReference type="EMBL" id="EEU97639.1"/>
    </source>
</evidence>
<dbReference type="Proteomes" id="UP000004619">
    <property type="component" value="Unassembled WGS sequence"/>
</dbReference>
<evidence type="ECO:0000313" key="2">
    <source>
        <dbReference type="Proteomes" id="UP000004619"/>
    </source>
</evidence>
<sequence>MYPYYSKISVKINQIPPSLSDKILLCFLGRMHKEWDTTKRPTLHNGMSAESLTASVWLCQRLAELS</sequence>